<evidence type="ECO:0000256" key="3">
    <source>
        <dbReference type="ARBA" id="ARBA00022729"/>
    </source>
</evidence>
<comment type="caution">
    <text evidence="7">The sequence shown here is derived from an EMBL/GenBank/DDBJ whole genome shotgun (WGS) entry which is preliminary data.</text>
</comment>
<organism evidence="7 8">
    <name type="scientific">Maricaulis virginensis</name>
    <dbReference type="NCBI Taxonomy" id="144022"/>
    <lineage>
        <taxon>Bacteria</taxon>
        <taxon>Pseudomonadati</taxon>
        <taxon>Pseudomonadota</taxon>
        <taxon>Alphaproteobacteria</taxon>
        <taxon>Maricaulales</taxon>
        <taxon>Maricaulaceae</taxon>
        <taxon>Maricaulis</taxon>
    </lineage>
</organism>
<feature type="chain" id="PRO_5040908578" description="MipA/OmpV family protein" evidence="6">
    <location>
        <begin position="22"/>
        <end position="254"/>
    </location>
</feature>
<reference evidence="7" key="1">
    <citation type="journal article" date="2014" name="Int. J. Syst. Evol. Microbiol.">
        <title>Complete genome sequence of Corynebacterium casei LMG S-19264T (=DSM 44701T), isolated from a smear-ripened cheese.</title>
        <authorList>
            <consortium name="US DOE Joint Genome Institute (JGI-PGF)"/>
            <person name="Walter F."/>
            <person name="Albersmeier A."/>
            <person name="Kalinowski J."/>
            <person name="Ruckert C."/>
        </authorList>
    </citation>
    <scope>NUCLEOTIDE SEQUENCE</scope>
    <source>
        <strain evidence="7">VKM B-1513</strain>
    </source>
</reference>
<comment type="subcellular location">
    <subcellularLocation>
        <location evidence="1">Cell outer membrane</location>
    </subcellularLocation>
</comment>
<proteinExistence type="inferred from homology"/>
<evidence type="ECO:0000256" key="1">
    <source>
        <dbReference type="ARBA" id="ARBA00004442"/>
    </source>
</evidence>
<gene>
    <name evidence="7" type="ORF">GCM10017621_14800</name>
</gene>
<evidence type="ECO:0000256" key="2">
    <source>
        <dbReference type="ARBA" id="ARBA00005722"/>
    </source>
</evidence>
<dbReference type="RefSeq" id="WP_271186335.1">
    <property type="nucleotide sequence ID" value="NZ_BSFE01000003.1"/>
</dbReference>
<evidence type="ECO:0000256" key="5">
    <source>
        <dbReference type="ARBA" id="ARBA00023237"/>
    </source>
</evidence>
<keyword evidence="4" id="KW-0472">Membrane</keyword>
<dbReference type="AlphaFoldDB" id="A0A9W6MN95"/>
<dbReference type="GO" id="GO:0009279">
    <property type="term" value="C:cell outer membrane"/>
    <property type="evidence" value="ECO:0007669"/>
    <property type="project" value="UniProtKB-SubCell"/>
</dbReference>
<name>A0A9W6MN95_9PROT</name>
<evidence type="ECO:0008006" key="9">
    <source>
        <dbReference type="Google" id="ProtNLM"/>
    </source>
</evidence>
<keyword evidence="8" id="KW-1185">Reference proteome</keyword>
<dbReference type="PANTHER" id="PTHR38776:SF1">
    <property type="entry name" value="MLTA-INTERACTING PROTEIN-RELATED"/>
    <property type="match status" value="1"/>
</dbReference>
<reference evidence="7" key="2">
    <citation type="submission" date="2023-01" db="EMBL/GenBank/DDBJ databases">
        <authorList>
            <person name="Sun Q."/>
            <person name="Evtushenko L."/>
        </authorList>
    </citation>
    <scope>NUCLEOTIDE SEQUENCE</scope>
    <source>
        <strain evidence="7">VKM B-1513</strain>
    </source>
</reference>
<evidence type="ECO:0000256" key="4">
    <source>
        <dbReference type="ARBA" id="ARBA00023136"/>
    </source>
</evidence>
<evidence type="ECO:0000256" key="6">
    <source>
        <dbReference type="SAM" id="SignalP"/>
    </source>
</evidence>
<dbReference type="InterPro" id="IPR010583">
    <property type="entry name" value="MipA"/>
</dbReference>
<evidence type="ECO:0000313" key="8">
    <source>
        <dbReference type="Proteomes" id="UP001143486"/>
    </source>
</evidence>
<dbReference type="Pfam" id="PF06629">
    <property type="entry name" value="MipA"/>
    <property type="match status" value="1"/>
</dbReference>
<evidence type="ECO:0000313" key="7">
    <source>
        <dbReference type="EMBL" id="GLK51972.1"/>
    </source>
</evidence>
<accession>A0A9W6MN95</accession>
<dbReference type="PANTHER" id="PTHR38776">
    <property type="entry name" value="MLTA-INTERACTING PROTEIN-RELATED"/>
    <property type="match status" value="1"/>
</dbReference>
<protein>
    <recommendedName>
        <fullName evidence="9">MipA/OmpV family protein</fullName>
    </recommendedName>
</protein>
<keyword evidence="5" id="KW-0998">Cell outer membrane</keyword>
<dbReference type="Proteomes" id="UP001143486">
    <property type="component" value="Unassembled WGS sequence"/>
</dbReference>
<sequence length="254" mass="26729">MKSACFPAMALAAGLAFPCLAAVASAQDAEPRWTAGLGVVVNSNPYLGADDDVEATAIPYIAYENDWLSVSPEGAAVAFYRGEAFRLEALVAPRWQFAEPGDVSGLEDIERDIAVDGGFRVSAASGPVTLSLAYLADLSGKHEGQEVTLSVAAETALTSRFAISAEAGACWRDSDLGTYMYGIYADEVRPGRAAYSADDSVAPFMAAMGRYALTERVAIVGAIEVEAIPDTGRDSSIIDADARYGAFLGLMVRF</sequence>
<feature type="signal peptide" evidence="6">
    <location>
        <begin position="1"/>
        <end position="21"/>
    </location>
</feature>
<comment type="similarity">
    <text evidence="2">Belongs to the MipA/OmpV family.</text>
</comment>
<dbReference type="EMBL" id="BSFE01000003">
    <property type="protein sequence ID" value="GLK51972.1"/>
    <property type="molecule type" value="Genomic_DNA"/>
</dbReference>
<keyword evidence="3 6" id="KW-0732">Signal</keyword>